<dbReference type="InterPro" id="IPR003439">
    <property type="entry name" value="ABC_transporter-like_ATP-bd"/>
</dbReference>
<dbReference type="Proteomes" id="UP000217083">
    <property type="component" value="Unassembled WGS sequence"/>
</dbReference>
<dbReference type="InterPro" id="IPR051120">
    <property type="entry name" value="ABC_AA/LPS_Transport"/>
</dbReference>
<dbReference type="InterPro" id="IPR003593">
    <property type="entry name" value="AAA+_ATPase"/>
</dbReference>
<evidence type="ECO:0000256" key="2">
    <source>
        <dbReference type="ARBA" id="ARBA00022741"/>
    </source>
</evidence>
<dbReference type="Gene3D" id="3.40.50.300">
    <property type="entry name" value="P-loop containing nucleotide triphosphate hydrolases"/>
    <property type="match status" value="1"/>
</dbReference>
<dbReference type="PROSITE" id="PS00211">
    <property type="entry name" value="ABC_TRANSPORTER_1"/>
    <property type="match status" value="1"/>
</dbReference>
<dbReference type="InterPro" id="IPR032823">
    <property type="entry name" value="BCA_ABC_TP_C"/>
</dbReference>
<protein>
    <submittedName>
        <fullName evidence="5">ABC transporter ATP-binding protein</fullName>
    </submittedName>
</protein>
<dbReference type="Pfam" id="PF12399">
    <property type="entry name" value="BCA_ABC_TP_C"/>
    <property type="match status" value="1"/>
</dbReference>
<dbReference type="SUPFAM" id="SSF52540">
    <property type="entry name" value="P-loop containing nucleoside triphosphate hydrolases"/>
    <property type="match status" value="1"/>
</dbReference>
<dbReference type="CDD" id="cd03219">
    <property type="entry name" value="ABC_Mj1267_LivG_branched"/>
    <property type="match status" value="1"/>
</dbReference>
<keyword evidence="1" id="KW-0813">Transport</keyword>
<organism evidence="5 6">
    <name type="scientific">Lottiidibacillus patelloidae</name>
    <dbReference type="NCBI Taxonomy" id="2670334"/>
    <lineage>
        <taxon>Bacteria</taxon>
        <taxon>Bacillati</taxon>
        <taxon>Bacillota</taxon>
        <taxon>Bacilli</taxon>
        <taxon>Bacillales</taxon>
        <taxon>Bacillaceae</taxon>
        <taxon>Lottiidibacillus</taxon>
    </lineage>
</organism>
<dbReference type="SMART" id="SM00382">
    <property type="entry name" value="AAA"/>
    <property type="match status" value="1"/>
</dbReference>
<dbReference type="EMBL" id="NPIA01000001">
    <property type="protein sequence ID" value="OZM58368.1"/>
    <property type="molecule type" value="Genomic_DNA"/>
</dbReference>
<dbReference type="GO" id="GO:0016887">
    <property type="term" value="F:ATP hydrolysis activity"/>
    <property type="evidence" value="ECO:0007669"/>
    <property type="project" value="InterPro"/>
</dbReference>
<feature type="domain" description="ABC transporter" evidence="4">
    <location>
        <begin position="5"/>
        <end position="248"/>
    </location>
</feature>
<dbReference type="InterPro" id="IPR027417">
    <property type="entry name" value="P-loop_NTPase"/>
</dbReference>
<comment type="caution">
    <text evidence="5">The sequence shown here is derived from an EMBL/GenBank/DDBJ whole genome shotgun (WGS) entry which is preliminary data.</text>
</comment>
<dbReference type="RefSeq" id="WP_094921144.1">
    <property type="nucleotide sequence ID" value="NZ_NPIA01000001.1"/>
</dbReference>
<dbReference type="InterPro" id="IPR017871">
    <property type="entry name" value="ABC_transporter-like_CS"/>
</dbReference>
<evidence type="ECO:0000256" key="1">
    <source>
        <dbReference type="ARBA" id="ARBA00022448"/>
    </source>
</evidence>
<dbReference type="PANTHER" id="PTHR45772:SF3">
    <property type="entry name" value="ABC TRANSPORTER ATP-BINDING PROTEIN"/>
    <property type="match status" value="1"/>
</dbReference>
<reference evidence="5 6" key="2">
    <citation type="submission" date="2017-09" db="EMBL/GenBank/DDBJ databases">
        <title>Bacillus patelloidae sp. nov., isolated from the intestinal tract of a marine limpet.</title>
        <authorList>
            <person name="Liu R."/>
            <person name="Dong C."/>
            <person name="Shao Z."/>
        </authorList>
    </citation>
    <scope>NUCLEOTIDE SEQUENCE [LARGE SCALE GENOMIC DNA]</scope>
    <source>
        <strain evidence="5 6">SA5d-4</strain>
    </source>
</reference>
<dbReference type="Pfam" id="PF00005">
    <property type="entry name" value="ABC_tran"/>
    <property type="match status" value="1"/>
</dbReference>
<sequence length="254" mass="28204">MDPILKTEDLTISFGGHVAVDGVSLEVKPNTFKSIIGPNGAGKTTFFNLLSGQLKPTKGKVIFKGTDITNLSPTIRTRKGIGRSFQITNVFPNLTVLENVRLAVQSQKNVFYNMYRHVNQDPTMKEIAMNWLEKVLLDNKAHTLAKNLAHGEKRKLELAMLLALETELLLLDEPTAGMSLEEVPAILDVIRKLKEEKNRTIILIEHKMDMVLDLSDSLMVLFHGELLADGSPEEIMNNELVQSAYLGGLSHDAS</sequence>
<gene>
    <name evidence="5" type="ORF">CIB95_02010</name>
</gene>
<dbReference type="GO" id="GO:0005886">
    <property type="term" value="C:plasma membrane"/>
    <property type="evidence" value="ECO:0007669"/>
    <property type="project" value="TreeGrafter"/>
</dbReference>
<reference evidence="6" key="1">
    <citation type="submission" date="2017-08" db="EMBL/GenBank/DDBJ databases">
        <authorList>
            <person name="Huang Z."/>
        </authorList>
    </citation>
    <scope>NUCLEOTIDE SEQUENCE [LARGE SCALE GENOMIC DNA]</scope>
    <source>
        <strain evidence="6">SA5d-4</strain>
    </source>
</reference>
<dbReference type="GO" id="GO:0005524">
    <property type="term" value="F:ATP binding"/>
    <property type="evidence" value="ECO:0007669"/>
    <property type="project" value="UniProtKB-KW"/>
</dbReference>
<keyword evidence="3 5" id="KW-0067">ATP-binding</keyword>
<evidence type="ECO:0000259" key="4">
    <source>
        <dbReference type="PROSITE" id="PS50893"/>
    </source>
</evidence>
<dbReference type="PROSITE" id="PS50893">
    <property type="entry name" value="ABC_TRANSPORTER_2"/>
    <property type="match status" value="1"/>
</dbReference>
<keyword evidence="2" id="KW-0547">Nucleotide-binding</keyword>
<evidence type="ECO:0000313" key="6">
    <source>
        <dbReference type="Proteomes" id="UP000217083"/>
    </source>
</evidence>
<evidence type="ECO:0000256" key="3">
    <source>
        <dbReference type="ARBA" id="ARBA00022840"/>
    </source>
</evidence>
<name>A0A263BXQ5_9BACI</name>
<dbReference type="PANTHER" id="PTHR45772">
    <property type="entry name" value="CONSERVED COMPONENT OF ABC TRANSPORTER FOR NATURAL AMINO ACIDS-RELATED"/>
    <property type="match status" value="1"/>
</dbReference>
<dbReference type="FunFam" id="3.40.50.300:FF:000421">
    <property type="entry name" value="Branched-chain amino acid ABC transporter ATP-binding protein"/>
    <property type="match status" value="1"/>
</dbReference>
<accession>A0A263BXQ5</accession>
<keyword evidence="6" id="KW-1185">Reference proteome</keyword>
<proteinExistence type="predicted"/>
<dbReference type="AlphaFoldDB" id="A0A263BXQ5"/>
<evidence type="ECO:0000313" key="5">
    <source>
        <dbReference type="EMBL" id="OZM58368.1"/>
    </source>
</evidence>